<feature type="active site" description="Nucleophile" evidence="6">
    <location>
        <position position="8"/>
    </location>
</feature>
<dbReference type="PRINTS" id="PR00719">
    <property type="entry name" value="LMWPTPASE"/>
</dbReference>
<dbReference type="SMART" id="SM00226">
    <property type="entry name" value="LMWPc"/>
    <property type="match status" value="1"/>
</dbReference>
<dbReference type="Proteomes" id="UP000255234">
    <property type="component" value="Unassembled WGS sequence"/>
</dbReference>
<name>A0A378NWQ6_9FIRM</name>
<feature type="domain" description="Phosphotyrosine protein phosphatase I" evidence="7">
    <location>
        <begin position="2"/>
        <end position="147"/>
    </location>
</feature>
<sequence>MIRILFVCHGNICRSTMAEFVMKDLVRKAGLADKFIINSSATSREEIGCDTHYGTKAKLREMNIPFSKRKAVQITKQDYDMYDYIIVMDNNNLRNLSYIIGEDTEHKVYKMMSFVGENRDVKDPWYTDNFDETYADVDKACRALLAKLIKEYDLV</sequence>
<evidence type="ECO:0000256" key="2">
    <source>
        <dbReference type="ARBA" id="ARBA00013064"/>
    </source>
</evidence>
<dbReference type="Gene3D" id="3.40.50.2300">
    <property type="match status" value="1"/>
</dbReference>
<dbReference type="Pfam" id="PF01451">
    <property type="entry name" value="LMWPc"/>
    <property type="match status" value="1"/>
</dbReference>
<dbReference type="PANTHER" id="PTHR11717:SF7">
    <property type="entry name" value="LOW MOLECULAR WEIGHT PHOSPHOTYROSINE PROTEIN PHOSPHATASE"/>
    <property type="match status" value="1"/>
</dbReference>
<dbReference type="GO" id="GO:0004725">
    <property type="term" value="F:protein tyrosine phosphatase activity"/>
    <property type="evidence" value="ECO:0007669"/>
    <property type="project" value="UniProtKB-EC"/>
</dbReference>
<evidence type="ECO:0000256" key="1">
    <source>
        <dbReference type="ARBA" id="ARBA00011063"/>
    </source>
</evidence>
<feature type="active site" description="Proton donor" evidence="6">
    <location>
        <position position="123"/>
    </location>
</feature>
<dbReference type="PANTHER" id="PTHR11717">
    <property type="entry name" value="LOW MOLECULAR WEIGHT PROTEIN TYROSINE PHOSPHATASE"/>
    <property type="match status" value="1"/>
</dbReference>
<dbReference type="RefSeq" id="WP_115152313.1">
    <property type="nucleotide sequence ID" value="NZ_UGPP01000001.1"/>
</dbReference>
<dbReference type="InterPro" id="IPR017867">
    <property type="entry name" value="Tyr_phospatase_low_mol_wt"/>
</dbReference>
<dbReference type="CDD" id="cd16343">
    <property type="entry name" value="LMWPTP"/>
    <property type="match status" value="1"/>
</dbReference>
<dbReference type="InterPro" id="IPR023485">
    <property type="entry name" value="Ptyr_pPase"/>
</dbReference>
<evidence type="ECO:0000256" key="4">
    <source>
        <dbReference type="ARBA" id="ARBA00022912"/>
    </source>
</evidence>
<keyword evidence="3 8" id="KW-0378">Hydrolase</keyword>
<dbReference type="InterPro" id="IPR036196">
    <property type="entry name" value="Ptyr_pPase_sf"/>
</dbReference>
<evidence type="ECO:0000313" key="9">
    <source>
        <dbReference type="Proteomes" id="UP000255234"/>
    </source>
</evidence>
<dbReference type="STRING" id="1122216.GCA_000423385_00089"/>
<keyword evidence="4" id="KW-0904">Protein phosphatase</keyword>
<evidence type="ECO:0000256" key="6">
    <source>
        <dbReference type="PIRSR" id="PIRSR617867-1"/>
    </source>
</evidence>
<protein>
    <recommendedName>
        <fullName evidence="2">protein-tyrosine-phosphatase</fullName>
        <ecNumber evidence="2">3.1.3.48</ecNumber>
    </recommendedName>
</protein>
<evidence type="ECO:0000259" key="7">
    <source>
        <dbReference type="SMART" id="SM00226"/>
    </source>
</evidence>
<evidence type="ECO:0000256" key="5">
    <source>
        <dbReference type="ARBA" id="ARBA00051722"/>
    </source>
</evidence>
<dbReference type="EC" id="3.1.3.48" evidence="2"/>
<reference evidence="8 9" key="1">
    <citation type="submission" date="2018-06" db="EMBL/GenBank/DDBJ databases">
        <authorList>
            <consortium name="Pathogen Informatics"/>
            <person name="Doyle S."/>
        </authorList>
    </citation>
    <scope>NUCLEOTIDE SEQUENCE [LARGE SCALE GENOMIC DNA]</scope>
    <source>
        <strain evidence="8 9">NCTC10571</strain>
    </source>
</reference>
<gene>
    <name evidence="8" type="primary">yfkJ</name>
    <name evidence="8" type="ORF">NCTC10571_02489</name>
</gene>
<comment type="catalytic activity">
    <reaction evidence="5">
        <text>O-phospho-L-tyrosyl-[protein] + H2O = L-tyrosyl-[protein] + phosphate</text>
        <dbReference type="Rhea" id="RHEA:10684"/>
        <dbReference type="Rhea" id="RHEA-COMP:10136"/>
        <dbReference type="Rhea" id="RHEA-COMP:20101"/>
        <dbReference type="ChEBI" id="CHEBI:15377"/>
        <dbReference type="ChEBI" id="CHEBI:43474"/>
        <dbReference type="ChEBI" id="CHEBI:46858"/>
        <dbReference type="ChEBI" id="CHEBI:61978"/>
        <dbReference type="EC" id="3.1.3.48"/>
    </reaction>
</comment>
<dbReference type="SUPFAM" id="SSF52788">
    <property type="entry name" value="Phosphotyrosine protein phosphatases I"/>
    <property type="match status" value="1"/>
</dbReference>
<evidence type="ECO:0000256" key="3">
    <source>
        <dbReference type="ARBA" id="ARBA00022801"/>
    </source>
</evidence>
<dbReference type="InterPro" id="IPR050438">
    <property type="entry name" value="LMW_PTPase"/>
</dbReference>
<feature type="active site" evidence="6">
    <location>
        <position position="14"/>
    </location>
</feature>
<accession>A0A378NWQ6</accession>
<comment type="similarity">
    <text evidence="1">Belongs to the low molecular weight phosphotyrosine protein phosphatase family.</text>
</comment>
<organism evidence="8 9">
    <name type="scientific">Megamonas hypermegale</name>
    <dbReference type="NCBI Taxonomy" id="158847"/>
    <lineage>
        <taxon>Bacteria</taxon>
        <taxon>Bacillati</taxon>
        <taxon>Bacillota</taxon>
        <taxon>Negativicutes</taxon>
        <taxon>Selenomonadales</taxon>
        <taxon>Selenomonadaceae</taxon>
        <taxon>Megamonas</taxon>
    </lineage>
</organism>
<evidence type="ECO:0000313" key="8">
    <source>
        <dbReference type="EMBL" id="STY72296.1"/>
    </source>
</evidence>
<proteinExistence type="inferred from homology"/>
<dbReference type="EMBL" id="UGPP01000001">
    <property type="protein sequence ID" value="STY72296.1"/>
    <property type="molecule type" value="Genomic_DNA"/>
</dbReference>
<dbReference type="AlphaFoldDB" id="A0A378NWQ6"/>